<feature type="region of interest" description="Disordered" evidence="1">
    <location>
        <begin position="615"/>
        <end position="654"/>
    </location>
</feature>
<accession>A0ABW5VH02</accession>
<evidence type="ECO:0000313" key="5">
    <source>
        <dbReference type="Proteomes" id="UP001597532"/>
    </source>
</evidence>
<evidence type="ECO:0000313" key="4">
    <source>
        <dbReference type="EMBL" id="MFD2790252.1"/>
    </source>
</evidence>
<comment type="caution">
    <text evidence="4">The sequence shown here is derived from an EMBL/GenBank/DDBJ whole genome shotgun (WGS) entry which is preliminary data.</text>
</comment>
<keyword evidence="5" id="KW-1185">Reference proteome</keyword>
<keyword evidence="2" id="KW-0812">Transmembrane</keyword>
<dbReference type="InterPro" id="IPR029002">
    <property type="entry name" value="PLPC/GPLD1"/>
</dbReference>
<proteinExistence type="predicted"/>
<gene>
    <name evidence="4" type="ORF">ACFS1K_10790</name>
</gene>
<feature type="transmembrane region" description="Helical" evidence="2">
    <location>
        <begin position="384"/>
        <end position="406"/>
    </location>
</feature>
<dbReference type="Proteomes" id="UP001597532">
    <property type="component" value="Unassembled WGS sequence"/>
</dbReference>
<dbReference type="RefSeq" id="WP_251805731.1">
    <property type="nucleotide sequence ID" value="NZ_CP166679.1"/>
</dbReference>
<feature type="domain" description="Phospholipase C/D" evidence="3">
    <location>
        <begin position="171"/>
        <end position="254"/>
    </location>
</feature>
<keyword evidence="2" id="KW-0472">Membrane</keyword>
<keyword evidence="2" id="KW-1133">Transmembrane helix</keyword>
<sequence>MPGPAIHHLIAKELKQRIQSGNGLGNEADYGKLQDLLNKSENFPYLFLGCQGPDFLFFNTKDWTGLPLGDAAKLYFEVYDFIDDIEETLKSLVPQPVIDALEALDTAADAVVENSSTLSELQSLFGDMQQVVDGLLANLTEMVKKFISDFNLYDLLEHPYRDGQTKGEWWWFDAMHYRKTGRFAKALVDKTSPDSPLHLYALGYLTHVTGDTVGHPYVNINSGGAYRTQSQRHKTGENFQDVFHMFQHTSGTDWNRSQLHAFYNFNFTGTIAPIEAANPEPDKNTKLPDDLAKLISETMNEVYNSGDANDDEYGRTISKEDVDAAYRLWYKWLRSTTETGTLPEPVPYSLTEELEEVWETAMDNLGDIGDFLEDAADIAGSFNILAIFIILAALIIAAVAAALALIDAVLGALTTLTVAGIRYAASLIYEHLYNAFQTFRLGISLNGLAFPMTEHMNEIRFNQFKNTSFDDPFGFDSRDLKGTLPKLKVLLDGGGFLDQLFHKEKHLVYPPTSETASEPDAAIAGPDSYFQETPLHYAFGEIPLDRKFIDFLTQLEGDEEKLTDFLQTAIKEKRGIPTLGNAMDLTEELYDRLIKDKKIPEFNLDADRGYAYTCWTQKDESGPNPPEAPEELLQHDQQQNGQPITPVNLDFIGH</sequence>
<name>A0ABW5VH02_9FLAO</name>
<evidence type="ECO:0000259" key="3">
    <source>
        <dbReference type="Pfam" id="PF00882"/>
    </source>
</evidence>
<feature type="compositionally biased region" description="Polar residues" evidence="1">
    <location>
        <begin position="635"/>
        <end position="645"/>
    </location>
</feature>
<evidence type="ECO:0000256" key="1">
    <source>
        <dbReference type="SAM" id="MobiDB-lite"/>
    </source>
</evidence>
<dbReference type="Pfam" id="PF00882">
    <property type="entry name" value="Zn_dep_PLPC"/>
    <property type="match status" value="1"/>
</dbReference>
<evidence type="ECO:0000256" key="2">
    <source>
        <dbReference type="SAM" id="Phobius"/>
    </source>
</evidence>
<protein>
    <submittedName>
        <fullName evidence="4">Zinc dependent phospholipase C family protein</fullName>
    </submittedName>
</protein>
<organism evidence="4 5">
    <name type="scientific">Arenibacter antarcticus</name>
    <dbReference type="NCBI Taxonomy" id="2040469"/>
    <lineage>
        <taxon>Bacteria</taxon>
        <taxon>Pseudomonadati</taxon>
        <taxon>Bacteroidota</taxon>
        <taxon>Flavobacteriia</taxon>
        <taxon>Flavobacteriales</taxon>
        <taxon>Flavobacteriaceae</taxon>
        <taxon>Arenibacter</taxon>
    </lineage>
</organism>
<reference evidence="5" key="1">
    <citation type="journal article" date="2019" name="Int. J. Syst. Evol. Microbiol.">
        <title>The Global Catalogue of Microorganisms (GCM) 10K type strain sequencing project: providing services to taxonomists for standard genome sequencing and annotation.</title>
        <authorList>
            <consortium name="The Broad Institute Genomics Platform"/>
            <consortium name="The Broad Institute Genome Sequencing Center for Infectious Disease"/>
            <person name="Wu L."/>
            <person name="Ma J."/>
        </authorList>
    </citation>
    <scope>NUCLEOTIDE SEQUENCE [LARGE SCALE GENOMIC DNA]</scope>
    <source>
        <strain evidence="5">KCTC 52924</strain>
    </source>
</reference>
<dbReference type="EMBL" id="JBHUOK010000030">
    <property type="protein sequence ID" value="MFD2790252.1"/>
    <property type="molecule type" value="Genomic_DNA"/>
</dbReference>